<accession>A0AAD4ILE1</accession>
<dbReference type="Pfam" id="PF11955">
    <property type="entry name" value="PORR"/>
    <property type="match status" value="1"/>
</dbReference>
<organism evidence="4 5">
    <name type="scientific">Perilla frutescens var. hirtella</name>
    <name type="common">Perilla citriodora</name>
    <name type="synonym">Perilla setoyensis</name>
    <dbReference type="NCBI Taxonomy" id="608512"/>
    <lineage>
        <taxon>Eukaryota</taxon>
        <taxon>Viridiplantae</taxon>
        <taxon>Streptophyta</taxon>
        <taxon>Embryophyta</taxon>
        <taxon>Tracheophyta</taxon>
        <taxon>Spermatophyta</taxon>
        <taxon>Magnoliopsida</taxon>
        <taxon>eudicotyledons</taxon>
        <taxon>Gunneridae</taxon>
        <taxon>Pentapetalae</taxon>
        <taxon>asterids</taxon>
        <taxon>lamiids</taxon>
        <taxon>Lamiales</taxon>
        <taxon>Lamiaceae</taxon>
        <taxon>Nepetoideae</taxon>
        <taxon>Elsholtzieae</taxon>
        <taxon>Perilla</taxon>
    </lineage>
</organism>
<keyword evidence="5" id="KW-1185">Reference proteome</keyword>
<dbReference type="AlphaFoldDB" id="A0AAD4ILE1"/>
<protein>
    <submittedName>
        <fullName evidence="4">Ubiquitin carboxyl-terminal hydrolase family protein</fullName>
    </submittedName>
</protein>
<dbReference type="GO" id="GO:0016787">
    <property type="term" value="F:hydrolase activity"/>
    <property type="evidence" value="ECO:0007669"/>
    <property type="project" value="UniProtKB-KW"/>
</dbReference>
<dbReference type="InterPro" id="IPR045040">
    <property type="entry name" value="PORR_fam"/>
</dbReference>
<sequence>MSQSTSIPRKQERVRDHGYDDYMEIQKKVRKVLKFQELILTQPNNMISVARLDSLSRRIGFKQLESGRFVLKFPHVFEVFEHPVQRILYCRLTRKAVAQIERENEALQRQIPDAVTRIRKLLMMSKTGRIRLEHVRIARKDFGLPDDFEYSVILKHPQFFRLFDADETRNKYIEMVERDCTLGVCEIERVREREYRERGVDAEDIRFSFVVNFPPGFKIGKYYKIAMWKWQRLPYWSPYEDVSGYDLRSLEAQRRMEKRAVAMIHELLWLTVEKKMTLERIAHFRMIMDLPKKLKELVLQHQGIFYLSTRGNHGKLHTVFLREAHIKGELVEPNELYLARRNLAELVLVSPRKARPGGELASYRRDGLDDHTRGVGKRWPGREVEEESDVSCSESGVE</sequence>
<feature type="coiled-coil region" evidence="1">
    <location>
        <begin position="90"/>
        <end position="117"/>
    </location>
</feature>
<dbReference type="EMBL" id="SDAM02029719">
    <property type="protein sequence ID" value="KAH6754865.1"/>
    <property type="molecule type" value="Genomic_DNA"/>
</dbReference>
<dbReference type="PANTHER" id="PTHR31476">
    <property type="entry name" value="PROTEIN WHAT'S THIS FACTOR 1 HOMOLOG, CHLOROPLASTIC"/>
    <property type="match status" value="1"/>
</dbReference>
<evidence type="ECO:0000259" key="3">
    <source>
        <dbReference type="Pfam" id="PF11955"/>
    </source>
</evidence>
<reference evidence="4 5" key="1">
    <citation type="journal article" date="2021" name="Nat. Commun.">
        <title>Incipient diploidization of the medicinal plant Perilla within 10,000 years.</title>
        <authorList>
            <person name="Zhang Y."/>
            <person name="Shen Q."/>
            <person name="Leng L."/>
            <person name="Zhang D."/>
            <person name="Chen S."/>
            <person name="Shi Y."/>
            <person name="Ning Z."/>
            <person name="Chen S."/>
        </authorList>
    </citation>
    <scope>NUCLEOTIDE SEQUENCE [LARGE SCALE GENOMIC DNA]</scope>
    <source>
        <strain evidence="5">cv. PC099</strain>
    </source>
</reference>
<keyword evidence="4" id="KW-0378">Hydrolase</keyword>
<feature type="domain" description="PORR" evidence="3">
    <location>
        <begin position="14"/>
        <end position="350"/>
    </location>
</feature>
<feature type="compositionally biased region" description="Basic and acidic residues" evidence="2">
    <location>
        <begin position="362"/>
        <end position="373"/>
    </location>
</feature>
<dbReference type="InterPro" id="IPR021099">
    <property type="entry name" value="PORR_domain"/>
</dbReference>
<evidence type="ECO:0000256" key="2">
    <source>
        <dbReference type="SAM" id="MobiDB-lite"/>
    </source>
</evidence>
<keyword evidence="1" id="KW-0175">Coiled coil</keyword>
<evidence type="ECO:0000256" key="1">
    <source>
        <dbReference type="SAM" id="Coils"/>
    </source>
</evidence>
<dbReference type="Proteomes" id="UP001190926">
    <property type="component" value="Unassembled WGS sequence"/>
</dbReference>
<feature type="region of interest" description="Disordered" evidence="2">
    <location>
        <begin position="356"/>
        <end position="398"/>
    </location>
</feature>
<dbReference type="PANTHER" id="PTHR31476:SF9">
    <property type="entry name" value="PROTEIN ROOT PRIMORDIUM DEFECTIVE 1"/>
    <property type="match status" value="1"/>
</dbReference>
<proteinExistence type="predicted"/>
<dbReference type="GO" id="GO:0003723">
    <property type="term" value="F:RNA binding"/>
    <property type="evidence" value="ECO:0007669"/>
    <property type="project" value="InterPro"/>
</dbReference>
<comment type="caution">
    <text evidence="4">The sequence shown here is derived from an EMBL/GenBank/DDBJ whole genome shotgun (WGS) entry which is preliminary data.</text>
</comment>
<evidence type="ECO:0000313" key="4">
    <source>
        <dbReference type="EMBL" id="KAH6754865.1"/>
    </source>
</evidence>
<gene>
    <name evidence="4" type="ORF">C2S53_019846</name>
</gene>
<name>A0AAD4ILE1_PERFH</name>
<evidence type="ECO:0000313" key="5">
    <source>
        <dbReference type="Proteomes" id="UP001190926"/>
    </source>
</evidence>